<dbReference type="Pfam" id="PF25033">
    <property type="entry name" value="VPS13_M"/>
    <property type="match status" value="1"/>
</dbReference>
<feature type="domain" description="VPS13-like middle region" evidence="6">
    <location>
        <begin position="1007"/>
        <end position="1801"/>
    </location>
</feature>
<dbReference type="Pfam" id="PF12624">
    <property type="entry name" value="VPS13_N"/>
    <property type="match status" value="2"/>
</dbReference>
<dbReference type="GO" id="GO:0006623">
    <property type="term" value="P:protein targeting to vacuole"/>
    <property type="evidence" value="ECO:0007669"/>
    <property type="project" value="TreeGrafter"/>
</dbReference>
<evidence type="ECO:0000256" key="2">
    <source>
        <dbReference type="ARBA" id="ARBA00022448"/>
    </source>
</evidence>
<gene>
    <name evidence="8" type="ORF">HPG69_007698</name>
</gene>
<evidence type="ECO:0000313" key="9">
    <source>
        <dbReference type="Proteomes" id="UP000551758"/>
    </source>
</evidence>
<evidence type="ECO:0000313" key="8">
    <source>
        <dbReference type="EMBL" id="KAF5912708.1"/>
    </source>
</evidence>
<dbReference type="PANTHER" id="PTHR16166">
    <property type="entry name" value="VACUOLAR PROTEIN SORTING-ASSOCIATED PROTEIN VPS13"/>
    <property type="match status" value="1"/>
</dbReference>
<evidence type="ECO:0008006" key="10">
    <source>
        <dbReference type="Google" id="ProtNLM"/>
    </source>
</evidence>
<accession>A0A7J7EAC7</accession>
<evidence type="ECO:0000256" key="4">
    <source>
        <dbReference type="SAM" id="Coils"/>
    </source>
</evidence>
<dbReference type="PANTHER" id="PTHR16166:SF22">
    <property type="entry name" value="INTERMEMBRANE LIPID TRANSFER PROTEIN VPS13A"/>
    <property type="match status" value="1"/>
</dbReference>
<feature type="domain" description="Chorein N-terminal" evidence="5">
    <location>
        <begin position="17"/>
        <end position="321"/>
    </location>
</feature>
<name>A0A7J7EAC7_DICBM</name>
<dbReference type="InterPro" id="IPR056747">
    <property type="entry name" value="VPS13-like_M"/>
</dbReference>
<protein>
    <recommendedName>
        <fullName evidence="10">Vacuolar protein sorting-associated protein 13A</fullName>
    </recommendedName>
</protein>
<dbReference type="GO" id="GO:0006914">
    <property type="term" value="P:autophagy"/>
    <property type="evidence" value="ECO:0007669"/>
    <property type="project" value="TreeGrafter"/>
</dbReference>
<proteinExistence type="inferred from homology"/>
<sequence>MDMRLRCLDGEGPYRAVALKNLEIKENALSQLDVPFKIKVGHIGNLNLIIPWKNLYTQPVEAVLEDIYLLIVPSSKIKYDPLKEEKQLLEAKQQELKRIEEAKQKVADQENQRVEKQDTFTEKLITQIIKNLQVKISNIHIRYEDDITNRDNPLSFGISLQNLSMQTTDQYWVPYLHDESEKLFRKLIRLDNLFAYWNVKSQMFYLNDYDESLDSLKNGIVYENIVPEGYDFVFRPISAIAKLQMNRRSDFDFSAPKINLDVELHDIAIEFNKLQYFSVMELLESVDMMTQNLPYRKFKPDVPLHYHAREWWAYAIYGILEELEKTLDVFNITISRQQAEVEVKKAGYKIYREGAKDSEDNKGWFSWLWTWSEPNTKEQPDVKPGILEEMLTPEEKTSLYEAIGYSETAVDPTLPKTFEAMKFFVHLKSMSIVLREKQEKHELLDIVVEEFSTLIVQRPGAQAIKFETKIDSFHVTGLSDNSTKPRLLSSLDDATSLFQITFEINPLDETVAQRCIIEAEPLEMIYDARTVNSIVEFFRPPEEVNLAQLTSATLTKLEEFRDKTATACQASHLLALDSLAPHLLSSFTLLCHGLLYIIETQKVLDLKINLKASYVIIPQDGIFSPTSNLLLLDLGHLKVTSKSRSELPDMKQGGAKLEEIMHRAYDSFDIQLTSIQLLYSRVESVLKQQKESDNWKEARKLNVSTQHILVPMHFNVEVSKAMVFMDTRMPKFKIFGKLPLISLRISDKKLQGILELVESIPKPKAATEVHDPVKSFQIYSPTTDVLSTVIVLLSIQRSTSLGTSQISQKMYPLLEIPCVEDESEEEFFDAPCSPLEEPLPSPTIVKSYQQKKFQKPDCSKNMTQYKIRFEVPEVLIQFYHLVGDCELPVVEIDVLGLGTEIELRTFDLKANAFLKEFCLKCPEYFDANKKPVYLITTLDNTMEDLLTLEYVKAEKNVPNLKSTYNNVVQLIKIISRKVHYLPALKLPKSEDIITLQILAELSCLQIFIQDQKRNISEIKIEGLDSEMIMRPSVTEINAKLRNIIVLDSDVTAVYKKAVYITGKEVFSFKMVSFMDATAGSAYTDMNVVDVQVNLTVGCIEVVFVTKFLYSILAFIDNFQAAKQALAEATVQAAGMAATGVKELAQRSSRMALDVNIKAPVVVIPQSPVSENVFVADFGLITMTNTFHIITESQSNPPPIIDLITIKLSEMRLYRTQFINDAYQEVLDLLLPLNLEVIVERNLSWEWYQEVPCFNVNGQLKPMEFILSQEDITTIFKTLYGNIWYEEGDSASPVGIKDQGSVTSGVTSYHSGGTTVVTAAVVEVHSRASQVKTTLNLSFKTDYLTMVLYSPGPEQTAFTDVRDPSLELAEFKLENIISTLKMYTDDSTFSSFSLKNCILDDKRPHVKKATPRMIGLTVGFDKKDMMDVRYRRVRDGWVTDLVLQEMYICASVEFLLTVANVFLEAYTTSTAVETNVQTWTAKEEVPIQESVKWEINILIKNPEIVFVADMTRNDAPALVITTQCEICWLGDLESNTMTAAIKDLQVRACPFLPVKRKGKITTVLQPCDLFYQATQIGTDPQVIDVSVKSLTLKVSPVIINTVITITSALYTTKETIPQETASSTAHLWEKKDTKNLKMWFLEEPNEVENLAPATELVPKGEIIRMNIDSIFIVLEAGIGHRTVPMLLAKSRFSGEGKNWSTLINLHCQLKLEVHYYNEMFGVWEPLLEPLEIDQTEDFRPWNLGIKMKKKAKKAIVESDTEEENYKVPEYKTVITFHSKDQLNITLSKCGLIMLNNLVKAFTEAATGSSAIFIRDLAPFLILNSLGLTITVSPSDSFSVLNVPMAKSYVLKNEESLSMDYFGTKDNDHFNAMTSLSSKLFFIHLTPANHSAADKIPLTKVGRRLYTVRHRESGVERSIVCQIDGVEGSKKVTIRSPVQIRNHFSIPLSVYGGDTSLGTASPGNEFNIPLTFYRSLLFLKPEDEDYQMCEGIDFEEIIKNDGTFLKKKCRPINPSKKPFIINIVPEKDNLTSLSVYSEDGWDLPYIMHLWPPILLQNLLPYKIAYYVEGIEHRVFTLNEGHSAQICTVELDKAKLHLKLLDYLNHDWKSEYHIKSNQQDISFITFTCVTELEKTDLDIAIHVTYNTGQTVVAFHSPYWMVNKTGRMLQYKADGIHRKHPPNYKKPVLFSFQPKHFFNNNKVQLMVTDSELSDQFSIDTVGSHGAVKCKGLKIEYQVGVTIYLSSFNITRIVTFTPFYMIENKSKYRISVAEEGSDKWFSLDLEQCIPFWPEDASNKLLIQVERNEGPPKKIHFNKQENCILLRLDNELGGIIAEVNLAEHSTVITFSDYHDGAATFLLINHTKNDIVQYKQSSLREIEDSLPPGKAVFYTWADPVGSRKLKWTCGKSHGEVTQKDDMMTPINLGKKTIYLVSFFEGLQRIILFTEDPRVFKVTYESEKAELAEQEIVLALQDVGISLVNNYTKQEVAYIGITSSDVVWETKPKKKARWKPMSVKHTEKLEKEFKEYTESSPSEDKVIELDTNIPVRFTPSGTNMKILQPHVIAIRRNYLPALKVEYSTSAHQSSFRIQIYRIQIQNQIHGAIFPFVFYPIKPPKSITMDSAPKPFTDVSIVMRSAGHSQISRIKYFKVLIQEMDLRLDLGFVYALAELVTEAEVTEKTEVELFHKDIEAFQEECKTVSLADSSQVSLYEYFHISPIKLHLSVSLSSGKEAKDSEQRGGLIAVHSLNLLLKSIGATLTDVQDVVFKLAFFELNYQFHTTSELQSEAIKQMYVLILGLEVLGNPFGLIREFSEGVEAFFYEPYQGAIQGPEEFVEGMALGLKALVGGAVGGLAGAASRITSAMAKGVAAMTMDEDYQQKRREAMNKQPAGLREGITRGGKGLVSGFVRAQKEGAAGFFKGVGKGLVGAVARPTGGIIDMASSTFQGIKRATETSDEVESLRPPRFFNEDGVIRPHQKKIQVYREWIMTHSSSSDDDYDDDN</sequence>
<keyword evidence="3" id="KW-0445">Lipid transport</keyword>
<organism evidence="8 9">
    <name type="scientific">Diceros bicornis minor</name>
    <name type="common">South-central black rhinoceros</name>
    <dbReference type="NCBI Taxonomy" id="77932"/>
    <lineage>
        <taxon>Eukaryota</taxon>
        <taxon>Metazoa</taxon>
        <taxon>Chordata</taxon>
        <taxon>Craniata</taxon>
        <taxon>Vertebrata</taxon>
        <taxon>Euteleostomi</taxon>
        <taxon>Mammalia</taxon>
        <taxon>Eutheria</taxon>
        <taxon>Laurasiatheria</taxon>
        <taxon>Perissodactyla</taxon>
        <taxon>Rhinocerotidae</taxon>
        <taxon>Diceros</taxon>
    </lineage>
</organism>
<evidence type="ECO:0000259" key="6">
    <source>
        <dbReference type="Pfam" id="PF25033"/>
    </source>
</evidence>
<dbReference type="Pfam" id="PF25036">
    <property type="entry name" value="VPS13_VAB"/>
    <property type="match status" value="1"/>
</dbReference>
<reference evidence="8 9" key="1">
    <citation type="journal article" date="2020" name="Mol. Biol. Evol.">
        <title>Interspecific Gene Flow and the Evolution of Specialization in Black and White Rhinoceros.</title>
        <authorList>
            <person name="Moodley Y."/>
            <person name="Westbury M.V."/>
            <person name="Russo I.M."/>
            <person name="Gopalakrishnan S."/>
            <person name="Rakotoarivelo A."/>
            <person name="Olsen R.A."/>
            <person name="Prost S."/>
            <person name="Tunstall T."/>
            <person name="Ryder O.A."/>
            <person name="Dalen L."/>
            <person name="Bruford M.W."/>
        </authorList>
    </citation>
    <scope>NUCLEOTIDE SEQUENCE [LARGE SCALE GENOMIC DNA]</scope>
    <source>
        <strain evidence="8">SBR-YM</strain>
        <tissue evidence="8">Skin</tissue>
    </source>
</reference>
<dbReference type="GO" id="GO:0006869">
    <property type="term" value="P:lipid transport"/>
    <property type="evidence" value="ECO:0007669"/>
    <property type="project" value="UniProtKB-KW"/>
</dbReference>
<dbReference type="InterPro" id="IPR009543">
    <property type="entry name" value="VPS13_VAB"/>
</dbReference>
<comment type="similarity">
    <text evidence="1">Belongs to the VPS13 family.</text>
</comment>
<feature type="domain" description="Chorein N-terminal" evidence="5">
    <location>
        <begin position="810"/>
        <end position="980"/>
    </location>
</feature>
<evidence type="ECO:0000259" key="5">
    <source>
        <dbReference type="Pfam" id="PF12624"/>
    </source>
</evidence>
<comment type="caution">
    <text evidence="8">The sequence shown here is derived from an EMBL/GenBank/DDBJ whole genome shotgun (WGS) entry which is preliminary data.</text>
</comment>
<dbReference type="InterPro" id="IPR026854">
    <property type="entry name" value="VPS13_N"/>
</dbReference>
<evidence type="ECO:0000256" key="1">
    <source>
        <dbReference type="ARBA" id="ARBA00006545"/>
    </source>
</evidence>
<keyword evidence="9" id="KW-1185">Reference proteome</keyword>
<dbReference type="Proteomes" id="UP000551758">
    <property type="component" value="Unassembled WGS sequence"/>
</dbReference>
<dbReference type="InterPro" id="IPR026847">
    <property type="entry name" value="VPS13"/>
</dbReference>
<keyword evidence="4" id="KW-0175">Coiled coil</keyword>
<dbReference type="GO" id="GO:0045053">
    <property type="term" value="P:protein retention in Golgi apparatus"/>
    <property type="evidence" value="ECO:0007669"/>
    <property type="project" value="TreeGrafter"/>
</dbReference>
<dbReference type="EMBL" id="JACDTQ010003801">
    <property type="protein sequence ID" value="KAF5912708.1"/>
    <property type="molecule type" value="Genomic_DNA"/>
</dbReference>
<feature type="domain" description="Vacuolar protein sorting-associated protein 13 VPS13 adaptor binding" evidence="7">
    <location>
        <begin position="1877"/>
        <end position="2366"/>
    </location>
</feature>
<evidence type="ECO:0000259" key="7">
    <source>
        <dbReference type="Pfam" id="PF25036"/>
    </source>
</evidence>
<keyword evidence="2" id="KW-0813">Transport</keyword>
<feature type="coiled-coil region" evidence="4">
    <location>
        <begin position="82"/>
        <end position="119"/>
    </location>
</feature>
<evidence type="ECO:0000256" key="3">
    <source>
        <dbReference type="ARBA" id="ARBA00023055"/>
    </source>
</evidence>